<organism evidence="2 3">
    <name type="scientific">Evansella vedderi</name>
    <dbReference type="NCBI Taxonomy" id="38282"/>
    <lineage>
        <taxon>Bacteria</taxon>
        <taxon>Bacillati</taxon>
        <taxon>Bacillota</taxon>
        <taxon>Bacilli</taxon>
        <taxon>Bacillales</taxon>
        <taxon>Bacillaceae</taxon>
        <taxon>Evansella</taxon>
    </lineage>
</organism>
<dbReference type="Proteomes" id="UP001230005">
    <property type="component" value="Unassembled WGS sequence"/>
</dbReference>
<dbReference type="EMBL" id="JAUSUG010000011">
    <property type="protein sequence ID" value="MDQ0255545.1"/>
    <property type="molecule type" value="Genomic_DNA"/>
</dbReference>
<evidence type="ECO:0000313" key="2">
    <source>
        <dbReference type="EMBL" id="MDQ0255545.1"/>
    </source>
</evidence>
<proteinExistence type="predicted"/>
<feature type="region of interest" description="Disordered" evidence="1">
    <location>
        <begin position="65"/>
        <end position="94"/>
    </location>
</feature>
<name>A0ABT9ZX58_9BACI</name>
<accession>A0ABT9ZX58</accession>
<feature type="compositionally biased region" description="Acidic residues" evidence="1">
    <location>
        <begin position="84"/>
        <end position="94"/>
    </location>
</feature>
<comment type="caution">
    <text evidence="2">The sequence shown here is derived from an EMBL/GenBank/DDBJ whole genome shotgun (WGS) entry which is preliminary data.</text>
</comment>
<protein>
    <submittedName>
        <fullName evidence="2">Uncharacterized protein</fullName>
    </submittedName>
</protein>
<dbReference type="RefSeq" id="WP_307326495.1">
    <property type="nucleotide sequence ID" value="NZ_JAUSUG010000011.1"/>
</dbReference>
<keyword evidence="3" id="KW-1185">Reference proteome</keyword>
<evidence type="ECO:0000313" key="3">
    <source>
        <dbReference type="Proteomes" id="UP001230005"/>
    </source>
</evidence>
<gene>
    <name evidence="2" type="ORF">J2S74_002927</name>
</gene>
<reference evidence="2 3" key="1">
    <citation type="submission" date="2023-07" db="EMBL/GenBank/DDBJ databases">
        <title>Genomic Encyclopedia of Type Strains, Phase IV (KMG-IV): sequencing the most valuable type-strain genomes for metagenomic binning, comparative biology and taxonomic classification.</title>
        <authorList>
            <person name="Goeker M."/>
        </authorList>
    </citation>
    <scope>NUCLEOTIDE SEQUENCE [LARGE SCALE GENOMIC DNA]</scope>
    <source>
        <strain evidence="2 3">DSM 9768</strain>
    </source>
</reference>
<evidence type="ECO:0000256" key="1">
    <source>
        <dbReference type="SAM" id="MobiDB-lite"/>
    </source>
</evidence>
<sequence length="94" mass="10679">MMTSTIPKEGDRVFIKTDVCEGYGTVTHVDHPTIYQHHFLPIQLELEQPYDESGATMFRVSLKEINGGTDNPYEESTKEKLDLGEEEDGQLSLF</sequence>